<dbReference type="Proteomes" id="UP000070092">
    <property type="component" value="Unassembled WGS sequence"/>
</dbReference>
<evidence type="ECO:0000313" key="3">
    <source>
        <dbReference type="EMBL" id="KWZ81974.1"/>
    </source>
</evidence>
<evidence type="ECO:0000313" key="4">
    <source>
        <dbReference type="Proteomes" id="UP000070092"/>
    </source>
</evidence>
<gene>
    <name evidence="2" type="primary">cutC</name>
    <name evidence="3" type="ORF">HMPREF3196_00557</name>
</gene>
<dbReference type="HAMAP" id="MF_00795">
    <property type="entry name" value="CutC"/>
    <property type="match status" value="1"/>
</dbReference>
<dbReference type="AlphaFoldDB" id="A0A133KQU7"/>
<comment type="subcellular location">
    <subcellularLocation>
        <location evidence="2">Cytoplasm</location>
    </subcellularLocation>
</comment>
<dbReference type="InterPro" id="IPR036822">
    <property type="entry name" value="CutC-like_dom_sf"/>
</dbReference>
<accession>A0A133KQU7</accession>
<evidence type="ECO:0000256" key="1">
    <source>
        <dbReference type="ARBA" id="ARBA00007768"/>
    </source>
</evidence>
<proteinExistence type="inferred from homology"/>
<dbReference type="InterPro" id="IPR005627">
    <property type="entry name" value="CutC-like"/>
</dbReference>
<dbReference type="GO" id="GO:0005737">
    <property type="term" value="C:cytoplasm"/>
    <property type="evidence" value="ECO:0007669"/>
    <property type="project" value="UniProtKB-SubCell"/>
</dbReference>
<keyword evidence="2" id="KW-0963">Cytoplasm</keyword>
<comment type="caution">
    <text evidence="3">The sequence shown here is derived from an EMBL/GenBank/DDBJ whole genome shotgun (WGS) entry which is preliminary data.</text>
</comment>
<dbReference type="GO" id="GO:0005507">
    <property type="term" value="F:copper ion binding"/>
    <property type="evidence" value="ECO:0007669"/>
    <property type="project" value="TreeGrafter"/>
</dbReference>
<organism evidence="3 4">
    <name type="scientific">Bifidobacterium bifidum</name>
    <dbReference type="NCBI Taxonomy" id="1681"/>
    <lineage>
        <taxon>Bacteria</taxon>
        <taxon>Bacillati</taxon>
        <taxon>Actinomycetota</taxon>
        <taxon>Actinomycetes</taxon>
        <taxon>Bifidobacteriales</taxon>
        <taxon>Bifidobacteriaceae</taxon>
        <taxon>Bifidobacterium</taxon>
    </lineage>
</organism>
<dbReference type="PANTHER" id="PTHR12598">
    <property type="entry name" value="COPPER HOMEOSTASIS PROTEIN CUTC"/>
    <property type="match status" value="1"/>
</dbReference>
<dbReference type="Pfam" id="PF03932">
    <property type="entry name" value="CutC"/>
    <property type="match status" value="1"/>
</dbReference>
<protein>
    <recommendedName>
        <fullName evidence="2">PF03932 family protein CutC</fullName>
    </recommendedName>
</protein>
<dbReference type="SUPFAM" id="SSF110395">
    <property type="entry name" value="CutC-like"/>
    <property type="match status" value="1"/>
</dbReference>
<reference evidence="3 4" key="1">
    <citation type="submission" date="2016-01" db="EMBL/GenBank/DDBJ databases">
        <authorList>
            <person name="Oliw E.H."/>
        </authorList>
    </citation>
    <scope>NUCLEOTIDE SEQUENCE [LARGE SCALE GENOMIC DNA]</scope>
    <source>
        <strain evidence="3 4">MJR8628B</strain>
    </source>
</reference>
<evidence type="ECO:0000256" key="2">
    <source>
        <dbReference type="HAMAP-Rule" id="MF_00795"/>
    </source>
</evidence>
<comment type="caution">
    <text evidence="2">Once thought to be involved in copper homeostasis, experiments in E.coli have shown this is not the case.</text>
</comment>
<dbReference type="PANTHER" id="PTHR12598:SF0">
    <property type="entry name" value="COPPER HOMEOSTASIS PROTEIN CUTC HOMOLOG"/>
    <property type="match status" value="1"/>
</dbReference>
<dbReference type="EMBL" id="LRPO01000020">
    <property type="protein sequence ID" value="KWZ81974.1"/>
    <property type="molecule type" value="Genomic_DNA"/>
</dbReference>
<name>A0A133KQU7_BIFBI</name>
<dbReference type="Gene3D" id="3.20.20.380">
    <property type="entry name" value="Copper homeostasis (CutC) domain"/>
    <property type="match status" value="1"/>
</dbReference>
<comment type="similarity">
    <text evidence="1 2">Belongs to the CutC family.</text>
</comment>
<dbReference type="PATRIC" id="fig|1681.53.peg.544"/>
<sequence length="308" mass="32412">MLVIEYERCLYINTVNQKKGGAPLFGVSRFVPRFARVGAWDGSGALVRDGTVIDKVCDASKEMTMTVEIAVQDVEGARIAHEEGADRVELCAALMGTGGLTPSFGMIQACSHVGVPQGVQVLIRPRGGSFVFTDEEKNVQIADVRSAILAGASGVVVGGMTEDGRIDVPFTRALAEAARNEAVRCNRKVQVTYHRAFDMLDDQFAALDTLIELGFTRVLTSGGAACVPDGLGRLRELSEYAAGRIQIQAGGGVTVDLIPALKETGVSAIHLSAKRTMTSDGGPGGGGDGVMVCRTDRDVVRTAVAAAR</sequence>